<dbReference type="FunFam" id="3.20.20.450:FF:000001">
    <property type="entry name" value="Cyclic di-GMP phosphodiesterase yahA"/>
    <property type="match status" value="1"/>
</dbReference>
<dbReference type="NCBIfam" id="TIGR00254">
    <property type="entry name" value="GGDEF"/>
    <property type="match status" value="1"/>
</dbReference>
<feature type="domain" description="PAS" evidence="3">
    <location>
        <begin position="265"/>
        <end position="317"/>
    </location>
</feature>
<dbReference type="FunFam" id="3.30.70.270:FF:000001">
    <property type="entry name" value="Diguanylate cyclase domain protein"/>
    <property type="match status" value="1"/>
</dbReference>
<dbReference type="InterPro" id="IPR043128">
    <property type="entry name" value="Rev_trsase/Diguanyl_cyclase"/>
</dbReference>
<dbReference type="InterPro" id="IPR029787">
    <property type="entry name" value="Nucleotide_cyclase"/>
</dbReference>
<dbReference type="PROSITE" id="PS50887">
    <property type="entry name" value="GGDEF"/>
    <property type="match status" value="1"/>
</dbReference>
<organism evidence="6">
    <name type="scientific">Burkholderia sp. M701</name>
    <dbReference type="NCBI Taxonomy" id="326454"/>
    <lineage>
        <taxon>Bacteria</taxon>
        <taxon>Pseudomonadati</taxon>
        <taxon>Pseudomonadota</taxon>
        <taxon>Betaproteobacteria</taxon>
        <taxon>Burkholderiales</taxon>
        <taxon>Burkholderiaceae</taxon>
        <taxon>Burkholderia</taxon>
    </lineage>
</organism>
<dbReference type="InterPro" id="IPR000014">
    <property type="entry name" value="PAS"/>
</dbReference>
<dbReference type="CDD" id="cd18773">
    <property type="entry name" value="PDC1_HK_sensor"/>
    <property type="match status" value="1"/>
</dbReference>
<sequence length="826" mass="90956">MDALSHVLSASALVGSDFFQENAADPERIIERLRTLETGSPVTSLSLIDRTGHSVLDTSAGPSVIPVQVGLSALDKISKNPTNDVIILDPALLGLHDSVTTFAARGILDHDGRLVGAVLTPLDLSTVSFFGKEASYHDHVMFSVRLSDNGRVVAQYPDPGAKRYLRDSSHDYVTQRLRDATSGVIQTSATKNRVPRFFVFRRIPGYSLVSIAAMDQADIDARWHGDAYRILLIGYTSIVVVMVLLIVIHQQLRKLISRSSDVLESEQRFDRVIKNLTDALYVRDKDGRIVVANRQFSRFFGIADERTLVGQRITDLIPHATAETIGVLTADVISSPDQVFRFEHDTISATGALVPMEFTLNAVEIGGDSYVLGQMRDMTARREYEAKLVRQASYDEITGLPNRRLYTDRLAHALHRAKRSGRMTAVMFIDLDHFKRVNDTLGHPAGDQLLIAAAARLSSLLGDADTVARFGGDEFVVLVPEIESPLHCRMLADKIVSSFQLPFDLAGRQISVTASVGVAVSPNDGSEGNVLLQHADTAMYEAKSTGRSGFVFFDHEMNLRVHETLRIDEHIRAALDNNEISLLYQPIIDPVTGKAVKAEALARWSNSVLGMVPPDKFIPVAEENGVISQIGKWVLREACRTAAGWMLTCESPVTVSVNVSALQLNEPDFILSVSEALEEFSLPPHLLELEITERTLISDDDAAIEAIASLREIGVGLSLDDFGTGYSSLSYLTRFPLNTLKIDRSFVKNLDHDPQTQNLTRAIVAMAKSLDLKLVAEGVETQEQANRLRHFGCEYLQGFYFGRPMSAEELCKFRVPVVPAAPIRGV</sequence>
<evidence type="ECO:0000256" key="2">
    <source>
        <dbReference type="SAM" id="Phobius"/>
    </source>
</evidence>
<dbReference type="SUPFAM" id="SSF55073">
    <property type="entry name" value="Nucleotide cyclase"/>
    <property type="match status" value="1"/>
</dbReference>
<name>V5YMZ8_9BURK</name>
<dbReference type="Pfam" id="PF13426">
    <property type="entry name" value="PAS_9"/>
    <property type="match status" value="1"/>
</dbReference>
<dbReference type="InterPro" id="IPR052155">
    <property type="entry name" value="Biofilm_reg_signaling"/>
</dbReference>
<feature type="transmembrane region" description="Helical" evidence="2">
    <location>
        <begin position="227"/>
        <end position="248"/>
    </location>
</feature>
<keyword evidence="2" id="KW-0472">Membrane</keyword>
<dbReference type="SMART" id="SM00091">
    <property type="entry name" value="PAS"/>
    <property type="match status" value="1"/>
</dbReference>
<dbReference type="InterPro" id="IPR000160">
    <property type="entry name" value="GGDEF_dom"/>
</dbReference>
<dbReference type="GO" id="GO:0071111">
    <property type="term" value="F:cyclic-guanylate-specific phosphodiesterase activity"/>
    <property type="evidence" value="ECO:0007669"/>
    <property type="project" value="UniProtKB-EC"/>
</dbReference>
<dbReference type="PROSITE" id="PS50112">
    <property type="entry name" value="PAS"/>
    <property type="match status" value="1"/>
</dbReference>
<dbReference type="CDD" id="cd00130">
    <property type="entry name" value="PAS"/>
    <property type="match status" value="1"/>
</dbReference>
<evidence type="ECO:0000256" key="1">
    <source>
        <dbReference type="ARBA" id="ARBA00051114"/>
    </source>
</evidence>
<reference evidence="6" key="2">
    <citation type="submission" date="2024-06" db="EMBL/GenBank/DDBJ databases">
        <authorList>
            <person name="Sakai Y."/>
            <person name="Fujii T."/>
        </authorList>
    </citation>
    <scope>NUCLEOTIDE SEQUENCE</scope>
    <source>
        <strain evidence="6">M701</strain>
        <plasmid evidence="6">pM7012</plasmid>
    </source>
</reference>
<dbReference type="InterPro" id="IPR035965">
    <property type="entry name" value="PAS-like_dom_sf"/>
</dbReference>
<accession>V5YMZ8</accession>
<evidence type="ECO:0000259" key="3">
    <source>
        <dbReference type="PROSITE" id="PS50112"/>
    </source>
</evidence>
<reference evidence="6" key="1">
    <citation type="journal article" date="2014" name="Microbiology">
        <title>A 2,4-dichlorophenoxyacetic acid degradation plasmid pM7012 discloses distribution of an unclassified megaplasmid group across bacterial species.</title>
        <authorList>
            <person name="Sakai Y."/>
            <person name="Ogawa N."/>
            <person name="Shimomura Y."/>
            <person name="Fujii T."/>
        </authorList>
    </citation>
    <scope>NUCLEOTIDE SEQUENCE</scope>
    <source>
        <strain evidence="6">M701</strain>
    </source>
</reference>
<dbReference type="PANTHER" id="PTHR44757">
    <property type="entry name" value="DIGUANYLATE CYCLASE DGCP"/>
    <property type="match status" value="1"/>
</dbReference>
<dbReference type="SMART" id="SM00052">
    <property type="entry name" value="EAL"/>
    <property type="match status" value="1"/>
</dbReference>
<evidence type="ECO:0000259" key="5">
    <source>
        <dbReference type="PROSITE" id="PS50887"/>
    </source>
</evidence>
<dbReference type="SUPFAM" id="SSF55785">
    <property type="entry name" value="PYP-like sensor domain (PAS domain)"/>
    <property type="match status" value="1"/>
</dbReference>
<dbReference type="NCBIfam" id="TIGR00229">
    <property type="entry name" value="sensory_box"/>
    <property type="match status" value="1"/>
</dbReference>
<dbReference type="PANTHER" id="PTHR44757:SF2">
    <property type="entry name" value="BIOFILM ARCHITECTURE MAINTENANCE PROTEIN MBAA"/>
    <property type="match status" value="1"/>
</dbReference>
<dbReference type="CDD" id="cd12915">
    <property type="entry name" value="PDC2_DGC_like"/>
    <property type="match status" value="1"/>
</dbReference>
<evidence type="ECO:0000259" key="4">
    <source>
        <dbReference type="PROSITE" id="PS50883"/>
    </source>
</evidence>
<feature type="domain" description="GGDEF" evidence="5">
    <location>
        <begin position="422"/>
        <end position="555"/>
    </location>
</feature>
<dbReference type="InterPro" id="IPR001633">
    <property type="entry name" value="EAL_dom"/>
</dbReference>
<keyword evidence="6" id="KW-0614">Plasmid</keyword>
<dbReference type="InterPro" id="IPR035919">
    <property type="entry name" value="EAL_sf"/>
</dbReference>
<dbReference type="SUPFAM" id="SSF141868">
    <property type="entry name" value="EAL domain-like"/>
    <property type="match status" value="1"/>
</dbReference>
<dbReference type="Pfam" id="PF00563">
    <property type="entry name" value="EAL"/>
    <property type="match status" value="1"/>
</dbReference>
<protein>
    <submittedName>
        <fullName evidence="6">Diguanylate cyclase/phosphodiesterase with PAS/PAC sensor(S)</fullName>
    </submittedName>
</protein>
<dbReference type="AlphaFoldDB" id="V5YMZ8"/>
<feature type="domain" description="EAL" evidence="4">
    <location>
        <begin position="564"/>
        <end position="818"/>
    </location>
</feature>
<dbReference type="PROSITE" id="PS50883">
    <property type="entry name" value="EAL"/>
    <property type="match status" value="1"/>
</dbReference>
<dbReference type="Gene3D" id="3.30.70.270">
    <property type="match status" value="1"/>
</dbReference>
<dbReference type="Pfam" id="PF00990">
    <property type="entry name" value="GGDEF"/>
    <property type="match status" value="1"/>
</dbReference>
<dbReference type="CDD" id="cd01948">
    <property type="entry name" value="EAL"/>
    <property type="match status" value="1"/>
</dbReference>
<dbReference type="CDD" id="cd01949">
    <property type="entry name" value="GGDEF"/>
    <property type="match status" value="1"/>
</dbReference>
<dbReference type="GO" id="GO:0071732">
    <property type="term" value="P:cellular response to nitric oxide"/>
    <property type="evidence" value="ECO:0007669"/>
    <property type="project" value="UniProtKB-ARBA"/>
</dbReference>
<proteinExistence type="predicted"/>
<dbReference type="Gene3D" id="3.30.450.20">
    <property type="entry name" value="PAS domain"/>
    <property type="match status" value="2"/>
</dbReference>
<geneLocation type="plasmid" evidence="6">
    <name>pM7012</name>
</geneLocation>
<keyword evidence="2" id="KW-1133">Transmembrane helix</keyword>
<comment type="catalytic activity">
    <reaction evidence="1">
        <text>3',3'-c-di-GMP + H2O = 5'-phosphoguanylyl(3'-&gt;5')guanosine + H(+)</text>
        <dbReference type="Rhea" id="RHEA:24902"/>
        <dbReference type="ChEBI" id="CHEBI:15377"/>
        <dbReference type="ChEBI" id="CHEBI:15378"/>
        <dbReference type="ChEBI" id="CHEBI:58754"/>
        <dbReference type="ChEBI" id="CHEBI:58805"/>
        <dbReference type="EC" id="3.1.4.52"/>
    </reaction>
    <physiologicalReaction direction="left-to-right" evidence="1">
        <dbReference type="Rhea" id="RHEA:24903"/>
    </physiologicalReaction>
</comment>
<evidence type="ECO:0000313" key="6">
    <source>
        <dbReference type="EMBL" id="BAO18782.1"/>
    </source>
</evidence>
<dbReference type="EMBL" id="AB853026">
    <property type="protein sequence ID" value="BAO18782.1"/>
    <property type="molecule type" value="Genomic_DNA"/>
</dbReference>
<dbReference type="SMART" id="SM00267">
    <property type="entry name" value="GGDEF"/>
    <property type="match status" value="1"/>
</dbReference>
<dbReference type="Gene3D" id="3.20.20.450">
    <property type="entry name" value="EAL domain"/>
    <property type="match status" value="1"/>
</dbReference>
<keyword evidence="2" id="KW-0812">Transmembrane</keyword>